<dbReference type="RefSeq" id="WP_092734275.1">
    <property type="nucleotide sequence ID" value="NZ_FMXE01000043.1"/>
</dbReference>
<reference evidence="2" key="1">
    <citation type="submission" date="2016-10" db="EMBL/GenBank/DDBJ databases">
        <authorList>
            <person name="Varghese N."/>
            <person name="Submissions S."/>
        </authorList>
    </citation>
    <scope>NUCLEOTIDE SEQUENCE [LARGE SCALE GENOMIC DNA]</scope>
    <source>
        <strain evidence="2">DSM 22703</strain>
    </source>
</reference>
<accession>A0A1G5ZKR0</accession>
<dbReference type="EMBL" id="FMXE01000043">
    <property type="protein sequence ID" value="SDA95235.1"/>
    <property type="molecule type" value="Genomic_DNA"/>
</dbReference>
<dbReference type="PANTHER" id="PTHR33408:SF2">
    <property type="entry name" value="TRANSPOSASE DDE DOMAIN-CONTAINING PROTEIN"/>
    <property type="match status" value="1"/>
</dbReference>
<keyword evidence="2" id="KW-1185">Reference proteome</keyword>
<name>A0A1G5ZKR0_9BACT</name>
<gene>
    <name evidence="1" type="ORF">SAMN03080617_04026</name>
</gene>
<dbReference type="PANTHER" id="PTHR33408">
    <property type="entry name" value="TRANSPOSASE"/>
    <property type="match status" value="1"/>
</dbReference>
<evidence type="ECO:0000313" key="2">
    <source>
        <dbReference type="Proteomes" id="UP000198756"/>
    </source>
</evidence>
<sequence length="141" mass="15538">MSDQEQLFTSDPDSRQMIIRNNITEVAYNIQSTTNAKHHIPIDFKVTNNNDSKAMGNMIQRSKSILGTNQFTALFEKGFHIGSEIKTTIELGVESIVAIPAVSGSSMAPDPAYNVSEFNFNSKTRTYTCPQGSVLSTNGTW</sequence>
<organism evidence="1 2">
    <name type="scientific">Algoriphagus alkaliphilus</name>
    <dbReference type="NCBI Taxonomy" id="279824"/>
    <lineage>
        <taxon>Bacteria</taxon>
        <taxon>Pseudomonadati</taxon>
        <taxon>Bacteroidota</taxon>
        <taxon>Cytophagia</taxon>
        <taxon>Cytophagales</taxon>
        <taxon>Cyclobacteriaceae</taxon>
        <taxon>Algoriphagus</taxon>
    </lineage>
</organism>
<dbReference type="OrthoDB" id="1121830at2"/>
<protein>
    <submittedName>
        <fullName evidence="1">Uncharacterized protein</fullName>
    </submittedName>
</protein>
<evidence type="ECO:0000313" key="1">
    <source>
        <dbReference type="EMBL" id="SDA95235.1"/>
    </source>
</evidence>
<dbReference type="Proteomes" id="UP000198756">
    <property type="component" value="Unassembled WGS sequence"/>
</dbReference>
<proteinExistence type="predicted"/>
<dbReference type="AlphaFoldDB" id="A0A1G5ZKR0"/>